<dbReference type="PANTHER" id="PTHR21064">
    <property type="entry name" value="AMINOGLYCOSIDE PHOSPHOTRANSFERASE DOMAIN-CONTAINING PROTEIN-RELATED"/>
    <property type="match status" value="1"/>
</dbReference>
<comment type="catalytic activity">
    <reaction evidence="8">
        <text>L-homoserine + ATP = O-phospho-L-homoserine + ADP + H(+)</text>
        <dbReference type="Rhea" id="RHEA:13985"/>
        <dbReference type="ChEBI" id="CHEBI:15378"/>
        <dbReference type="ChEBI" id="CHEBI:30616"/>
        <dbReference type="ChEBI" id="CHEBI:57476"/>
        <dbReference type="ChEBI" id="CHEBI:57590"/>
        <dbReference type="ChEBI" id="CHEBI:456216"/>
        <dbReference type="EC" id="2.7.1.39"/>
    </reaction>
</comment>
<keyword evidence="2 8" id="KW-0808">Transferase</keyword>
<dbReference type="UniPathway" id="UPA00050">
    <property type="reaction ID" value="UER00064"/>
</dbReference>
<reference evidence="11 12" key="1">
    <citation type="journal article" date="2012" name="Stand. Genomic Sci.">
        <title>Complete genome sequence of the melanogenic marine bacterium Marinomonas mediterranea type strain (MMB-1(T)).</title>
        <authorList>
            <person name="Lucas-Elio P."/>
            <person name="Goodwin L."/>
            <person name="Woyke T."/>
            <person name="Pitluck S."/>
            <person name="Nolan M."/>
            <person name="Kyrpides N.C."/>
            <person name="Detter J.C."/>
            <person name="Copeland A."/>
            <person name="Teshima H."/>
            <person name="Bruce D."/>
            <person name="Detter C."/>
            <person name="Tapia R."/>
            <person name="Han S."/>
            <person name="Land M.L."/>
            <person name="Ivanova N."/>
            <person name="Mikhailova N."/>
            <person name="Johnston A.W."/>
            <person name="Sanchez-Amat A."/>
        </authorList>
    </citation>
    <scope>NUCLEOTIDE SEQUENCE [LARGE SCALE GENOMIC DNA]</scope>
    <source>
        <strain evidence="12">ATCC 700492 / JCM 21426 / NBRC 103028 / MMB-1</strain>
    </source>
</reference>
<name>F2JWB4_MARM1</name>
<dbReference type="Gene3D" id="3.90.1200.10">
    <property type="match status" value="1"/>
</dbReference>
<dbReference type="HOGENOM" id="CLU_053300_0_0_6"/>
<protein>
    <recommendedName>
        <fullName evidence="8 9">Homoserine kinase</fullName>
        <shortName evidence="8">HK</shortName>
        <shortName evidence="8">HSK</shortName>
        <ecNumber evidence="8 9">2.7.1.39</ecNumber>
    </recommendedName>
</protein>
<dbReference type="EC" id="2.7.1.39" evidence="8 9"/>
<dbReference type="InterPro" id="IPR050249">
    <property type="entry name" value="Pseudomonas-type_ThrB"/>
</dbReference>
<dbReference type="GO" id="GO:0004413">
    <property type="term" value="F:homoserine kinase activity"/>
    <property type="evidence" value="ECO:0007669"/>
    <property type="project" value="UniProtKB-UniRule"/>
</dbReference>
<evidence type="ECO:0000256" key="6">
    <source>
        <dbReference type="ARBA" id="ARBA00022840"/>
    </source>
</evidence>
<dbReference type="KEGG" id="mme:Marme_0198"/>
<keyword evidence="1 8" id="KW-0028">Amino-acid biosynthesis</keyword>
<organism evidence="11 12">
    <name type="scientific">Marinomonas mediterranea (strain ATCC 700492 / JCM 21426 / NBRC 103028 / MMB-1)</name>
    <dbReference type="NCBI Taxonomy" id="717774"/>
    <lineage>
        <taxon>Bacteria</taxon>
        <taxon>Pseudomonadati</taxon>
        <taxon>Pseudomonadota</taxon>
        <taxon>Gammaproteobacteria</taxon>
        <taxon>Oceanospirillales</taxon>
        <taxon>Oceanospirillaceae</taxon>
        <taxon>Marinomonas</taxon>
    </lineage>
</organism>
<dbReference type="eggNOG" id="COG2334">
    <property type="taxonomic scope" value="Bacteria"/>
</dbReference>
<evidence type="ECO:0000256" key="2">
    <source>
        <dbReference type="ARBA" id="ARBA00022679"/>
    </source>
</evidence>
<evidence type="ECO:0000256" key="5">
    <source>
        <dbReference type="ARBA" id="ARBA00022777"/>
    </source>
</evidence>
<dbReference type="AlphaFoldDB" id="F2JWB4"/>
<keyword evidence="12" id="KW-1185">Reference proteome</keyword>
<dbReference type="GO" id="GO:0009088">
    <property type="term" value="P:threonine biosynthetic process"/>
    <property type="evidence" value="ECO:0007669"/>
    <property type="project" value="UniProtKB-UniRule"/>
</dbReference>
<evidence type="ECO:0000256" key="9">
    <source>
        <dbReference type="NCBIfam" id="TIGR00938"/>
    </source>
</evidence>
<dbReference type="InterPro" id="IPR002575">
    <property type="entry name" value="Aminoglycoside_PTrfase"/>
</dbReference>
<evidence type="ECO:0000256" key="8">
    <source>
        <dbReference type="HAMAP-Rule" id="MF_00301"/>
    </source>
</evidence>
<dbReference type="OrthoDB" id="9777460at2"/>
<dbReference type="NCBIfam" id="TIGR00938">
    <property type="entry name" value="thrB_alt"/>
    <property type="match status" value="1"/>
</dbReference>
<dbReference type="GO" id="GO:0005524">
    <property type="term" value="F:ATP binding"/>
    <property type="evidence" value="ECO:0007669"/>
    <property type="project" value="UniProtKB-KW"/>
</dbReference>
<dbReference type="RefSeq" id="WP_013659409.1">
    <property type="nucleotide sequence ID" value="NC_015276.1"/>
</dbReference>
<proteinExistence type="inferred from homology"/>
<dbReference type="CDD" id="cd05153">
    <property type="entry name" value="HomoserineK_II"/>
    <property type="match status" value="1"/>
</dbReference>
<dbReference type="EMBL" id="CP002583">
    <property type="protein sequence ID" value="ADZ89502.1"/>
    <property type="molecule type" value="Genomic_DNA"/>
</dbReference>
<feature type="domain" description="Aminoglycoside phosphotransferase" evidence="10">
    <location>
        <begin position="27"/>
        <end position="240"/>
    </location>
</feature>
<comment type="similarity">
    <text evidence="7 8">Belongs to the pseudomonas-type ThrB family.</text>
</comment>
<accession>F2JWB4</accession>
<evidence type="ECO:0000313" key="11">
    <source>
        <dbReference type="EMBL" id="ADZ89502.1"/>
    </source>
</evidence>
<gene>
    <name evidence="8" type="primary">thrB</name>
    <name evidence="11" type="ordered locus">Marme_0198</name>
</gene>
<evidence type="ECO:0000256" key="1">
    <source>
        <dbReference type="ARBA" id="ARBA00022605"/>
    </source>
</evidence>
<dbReference type="SUPFAM" id="SSF56112">
    <property type="entry name" value="Protein kinase-like (PK-like)"/>
    <property type="match status" value="1"/>
</dbReference>
<keyword evidence="5 8" id="KW-0418">Kinase</keyword>
<dbReference type="Gene3D" id="3.30.200.20">
    <property type="entry name" value="Phosphorylase Kinase, domain 1"/>
    <property type="match status" value="1"/>
</dbReference>
<keyword evidence="4 8" id="KW-0547">Nucleotide-binding</keyword>
<dbReference type="PATRIC" id="fig|717774.3.peg.201"/>
<dbReference type="InterPro" id="IPR011009">
    <property type="entry name" value="Kinase-like_dom_sf"/>
</dbReference>
<dbReference type="InterPro" id="IPR005280">
    <property type="entry name" value="Homoserine_kinase_II"/>
</dbReference>
<evidence type="ECO:0000259" key="10">
    <source>
        <dbReference type="Pfam" id="PF01636"/>
    </source>
</evidence>
<keyword evidence="3 8" id="KW-0791">Threonine biosynthesis</keyword>
<dbReference type="HAMAP" id="MF_00301">
    <property type="entry name" value="Homoser_kinase_2"/>
    <property type="match status" value="1"/>
</dbReference>
<dbReference type="Proteomes" id="UP000001062">
    <property type="component" value="Chromosome"/>
</dbReference>
<evidence type="ECO:0000313" key="12">
    <source>
        <dbReference type="Proteomes" id="UP000001062"/>
    </source>
</evidence>
<dbReference type="PANTHER" id="PTHR21064:SF6">
    <property type="entry name" value="AMINOGLYCOSIDE PHOSPHOTRANSFERASE DOMAIN-CONTAINING PROTEIN"/>
    <property type="match status" value="1"/>
</dbReference>
<dbReference type="NCBIfam" id="NF003558">
    <property type="entry name" value="PRK05231.1"/>
    <property type="match status" value="1"/>
</dbReference>
<evidence type="ECO:0000256" key="3">
    <source>
        <dbReference type="ARBA" id="ARBA00022697"/>
    </source>
</evidence>
<evidence type="ECO:0000256" key="7">
    <source>
        <dbReference type="ARBA" id="ARBA00038240"/>
    </source>
</evidence>
<dbReference type="STRING" id="717774.Marme_0198"/>
<evidence type="ECO:0000256" key="4">
    <source>
        <dbReference type="ARBA" id="ARBA00022741"/>
    </source>
</evidence>
<keyword evidence="6 8" id="KW-0067">ATP-binding</keyword>
<dbReference type="Pfam" id="PF01636">
    <property type="entry name" value="APH"/>
    <property type="match status" value="1"/>
</dbReference>
<sequence>MAVYTSLADSDMRDLVADYYLGELISYQGISGGVENTNYFLTTTTGKYVLTLFEEFEYKEVPYFLDVVAHLKHKGFNVPAALIDCHGERLRIIKDRPAIIVDCFAGGLLDETTIKSCKMMGETLAKLHTAGLDFSEHRESHRGMQWWRETSKQLAPELEPEQAHLLLEQISEFDAFIEKHDDEIPKGTIHADLFYNNTLFEGEELSAIIDFYNACYSWLMYDLAIVVNDWCSDIETGELDMEKYHALVNAYIHERQPNAAEINAWPYMQKAAAMRFWLSRLEAWHGAKHDAERLAQQHDPKELQRILEARIRYTPNLVE</sequence>
<comment type="pathway">
    <text evidence="8">Amino-acid biosynthesis; L-threonine biosynthesis; L-threonine from L-aspartate: step 4/5.</text>
</comment>